<dbReference type="EMBL" id="JABBJJ010000332">
    <property type="protein sequence ID" value="NMO21545.1"/>
    <property type="molecule type" value="Genomic_DNA"/>
</dbReference>
<dbReference type="Pfam" id="PF13622">
    <property type="entry name" value="4HBT_3"/>
    <property type="match status" value="1"/>
</dbReference>
<evidence type="ECO:0000259" key="1">
    <source>
        <dbReference type="Pfam" id="PF13622"/>
    </source>
</evidence>
<protein>
    <submittedName>
        <fullName evidence="2">PaaI family thioesterase</fullName>
    </submittedName>
</protein>
<sequence>MTAMSETTPAPLPIADLVRQVRQTREYRKLTDAIPYTRYMGIGVENLAGEMLCRMAYSPKLIGNSLLPALHGGTLGALLESAAIFELLLQTDTERVPKVISLTVDFLRSGKPQDTFAKALITRQGRRVANVRVEAWQDDRTRPIASAHALFLLAEP</sequence>
<dbReference type="PANTHER" id="PTHR43240:SF3">
    <property type="entry name" value="THIOESTERASE DOMAIN-CONTAINING PROTEIN"/>
    <property type="match status" value="1"/>
</dbReference>
<proteinExistence type="predicted"/>
<dbReference type="AlphaFoldDB" id="A0A848LUA5"/>
<accession>A0A848LUA5</accession>
<dbReference type="Proteomes" id="UP000518300">
    <property type="component" value="Unassembled WGS sequence"/>
</dbReference>
<dbReference type="InterPro" id="IPR029069">
    <property type="entry name" value="HotDog_dom_sf"/>
</dbReference>
<reference evidence="2 3" key="1">
    <citation type="submission" date="2020-04" db="EMBL/GenBank/DDBJ databases">
        <title>Draft genome of Pyxidicoccus fallax type strain.</title>
        <authorList>
            <person name="Whitworth D.E."/>
        </authorList>
    </citation>
    <scope>NUCLEOTIDE SEQUENCE [LARGE SCALE GENOMIC DNA]</scope>
    <source>
        <strain evidence="2 3">DSM 14698</strain>
    </source>
</reference>
<dbReference type="SUPFAM" id="SSF54637">
    <property type="entry name" value="Thioesterase/thiol ester dehydrase-isomerase"/>
    <property type="match status" value="1"/>
</dbReference>
<dbReference type="CDD" id="cd03443">
    <property type="entry name" value="PaaI_thioesterase"/>
    <property type="match status" value="1"/>
</dbReference>
<organism evidence="2 3">
    <name type="scientific">Pyxidicoccus fallax</name>
    <dbReference type="NCBI Taxonomy" id="394095"/>
    <lineage>
        <taxon>Bacteria</taxon>
        <taxon>Pseudomonadati</taxon>
        <taxon>Myxococcota</taxon>
        <taxon>Myxococcia</taxon>
        <taxon>Myxococcales</taxon>
        <taxon>Cystobacterineae</taxon>
        <taxon>Myxococcaceae</taxon>
        <taxon>Pyxidicoccus</taxon>
    </lineage>
</organism>
<dbReference type="Gene3D" id="3.10.129.10">
    <property type="entry name" value="Hotdog Thioesterase"/>
    <property type="match status" value="1"/>
</dbReference>
<name>A0A848LUA5_9BACT</name>
<keyword evidence="3" id="KW-1185">Reference proteome</keyword>
<feature type="domain" description="Acyl-CoA thioesterase-like N-terminal HotDog" evidence="1">
    <location>
        <begin position="70"/>
        <end position="151"/>
    </location>
</feature>
<evidence type="ECO:0000313" key="3">
    <source>
        <dbReference type="Proteomes" id="UP000518300"/>
    </source>
</evidence>
<comment type="caution">
    <text evidence="2">The sequence shown here is derived from an EMBL/GenBank/DDBJ whole genome shotgun (WGS) entry which is preliminary data.</text>
</comment>
<dbReference type="PANTHER" id="PTHR43240">
    <property type="entry name" value="1,4-DIHYDROXY-2-NAPHTHOYL-COA THIOESTERASE 1"/>
    <property type="match status" value="1"/>
</dbReference>
<dbReference type="InterPro" id="IPR049449">
    <property type="entry name" value="TesB_ACOT8-like_N"/>
</dbReference>
<gene>
    <name evidence="2" type="ORF">HG543_42870</name>
</gene>
<evidence type="ECO:0000313" key="2">
    <source>
        <dbReference type="EMBL" id="NMO21545.1"/>
    </source>
</evidence>